<name>A0ABR4CIA6_9HELO</name>
<comment type="cofactor">
    <cofactor evidence="1">
        <name>heme</name>
        <dbReference type="ChEBI" id="CHEBI:30413"/>
    </cofactor>
</comment>
<dbReference type="PRINTS" id="PR00385">
    <property type="entry name" value="P450"/>
</dbReference>
<dbReference type="PROSITE" id="PS00086">
    <property type="entry name" value="CYTOCHROME_P450"/>
    <property type="match status" value="1"/>
</dbReference>
<comment type="caution">
    <text evidence="6">The sequence shown here is derived from an EMBL/GenBank/DDBJ whole genome shotgun (WGS) entry which is preliminary data.</text>
</comment>
<reference evidence="6 7" key="1">
    <citation type="journal article" date="2024" name="Commun. Biol.">
        <title>Comparative genomic analysis of thermophilic fungi reveals convergent evolutionary adaptations and gene losses.</title>
        <authorList>
            <person name="Steindorff A.S."/>
            <person name="Aguilar-Pontes M.V."/>
            <person name="Robinson A.J."/>
            <person name="Andreopoulos B."/>
            <person name="LaButti K."/>
            <person name="Kuo A."/>
            <person name="Mondo S."/>
            <person name="Riley R."/>
            <person name="Otillar R."/>
            <person name="Haridas S."/>
            <person name="Lipzen A."/>
            <person name="Grimwood J."/>
            <person name="Schmutz J."/>
            <person name="Clum A."/>
            <person name="Reid I.D."/>
            <person name="Moisan M.C."/>
            <person name="Butler G."/>
            <person name="Nguyen T.T.M."/>
            <person name="Dewar K."/>
            <person name="Conant G."/>
            <person name="Drula E."/>
            <person name="Henrissat B."/>
            <person name="Hansel C."/>
            <person name="Singer S."/>
            <person name="Hutchinson M.I."/>
            <person name="de Vries R.P."/>
            <person name="Natvig D.O."/>
            <person name="Powell A.J."/>
            <person name="Tsang A."/>
            <person name="Grigoriev I.V."/>
        </authorList>
    </citation>
    <scope>NUCLEOTIDE SEQUENCE [LARGE SCALE GENOMIC DNA]</scope>
    <source>
        <strain evidence="6 7">CBS 494.80</strain>
    </source>
</reference>
<organism evidence="6 7">
    <name type="scientific">Oculimacula yallundae</name>
    <dbReference type="NCBI Taxonomy" id="86028"/>
    <lineage>
        <taxon>Eukaryota</taxon>
        <taxon>Fungi</taxon>
        <taxon>Dikarya</taxon>
        <taxon>Ascomycota</taxon>
        <taxon>Pezizomycotina</taxon>
        <taxon>Leotiomycetes</taxon>
        <taxon>Helotiales</taxon>
        <taxon>Ploettnerulaceae</taxon>
        <taxon>Oculimacula</taxon>
    </lineage>
</organism>
<evidence type="ECO:0008006" key="8">
    <source>
        <dbReference type="Google" id="ProtNLM"/>
    </source>
</evidence>
<dbReference type="InterPro" id="IPR036396">
    <property type="entry name" value="Cyt_P450_sf"/>
</dbReference>
<dbReference type="InterPro" id="IPR001128">
    <property type="entry name" value="Cyt_P450"/>
</dbReference>
<evidence type="ECO:0000256" key="2">
    <source>
        <dbReference type="ARBA" id="ARBA00010617"/>
    </source>
</evidence>
<dbReference type="PANTHER" id="PTHR24305:SF166">
    <property type="entry name" value="CYTOCHROME P450 12A4, MITOCHONDRIAL-RELATED"/>
    <property type="match status" value="1"/>
</dbReference>
<accession>A0ABR4CIA6</accession>
<proteinExistence type="inferred from homology"/>
<keyword evidence="7" id="KW-1185">Reference proteome</keyword>
<protein>
    <recommendedName>
        <fullName evidence="8">Cytochrome P450</fullName>
    </recommendedName>
</protein>
<dbReference type="EMBL" id="JAZHXI010000007">
    <property type="protein sequence ID" value="KAL2069494.1"/>
    <property type="molecule type" value="Genomic_DNA"/>
</dbReference>
<dbReference type="SUPFAM" id="SSF48264">
    <property type="entry name" value="Cytochrome P450"/>
    <property type="match status" value="1"/>
</dbReference>
<sequence>MATYLTLFLYTVLAELTRRIVLTLIHAYTGPLSKIPGPALNKLTSLPWKLRITSGDFYYELPKLFERYGDTVRVGPSMILLKGKDAAQQLFVENVLSKTVVYEGFRSDPHHPDIFTERDKEAHKHRRRLLSHGFSISYLNNLEPAMMDCVDAFQQFLEGKCEQGGGTAQVDMFSNLANATADMLTATVFGESWNLTKTNNTHLKEIFTRQLKTMLVHAHFPFLKYLPFVPNPADPEITRRLDGVLAKRRALDKKDVKKDLLQMLIDTKEKYPKEYLEGHIKSDMQLFMIAGTDTSSVTLTFCLLLLVNNPLKLARLVEELDEAFPSRDDPITFEKTNSLPYLNAVLNESMRAMPVAIAFGREATEDIVVNGYELPRNLIPSKPQTLVTVNLAELGRDPAYWPDPELFIPERWLAPYKGHEVDRKATLPFSAGPRNCIGMQFAMRELRLLLAMVVRKFDLTLVPNQSHELRLYLVPVFVSRQYLVEVKVRD</sequence>
<evidence type="ECO:0000256" key="1">
    <source>
        <dbReference type="ARBA" id="ARBA00001971"/>
    </source>
</evidence>
<keyword evidence="5" id="KW-0349">Heme</keyword>
<dbReference type="Proteomes" id="UP001595075">
    <property type="component" value="Unassembled WGS sequence"/>
</dbReference>
<evidence type="ECO:0000256" key="4">
    <source>
        <dbReference type="ARBA" id="ARBA00023004"/>
    </source>
</evidence>
<dbReference type="PANTHER" id="PTHR24305">
    <property type="entry name" value="CYTOCHROME P450"/>
    <property type="match status" value="1"/>
</dbReference>
<evidence type="ECO:0000256" key="3">
    <source>
        <dbReference type="ARBA" id="ARBA00022723"/>
    </source>
</evidence>
<keyword evidence="5" id="KW-0560">Oxidoreductase</keyword>
<gene>
    <name evidence="6" type="ORF">VTL71DRAFT_14173</name>
</gene>
<keyword evidence="3 5" id="KW-0479">Metal-binding</keyword>
<dbReference type="Pfam" id="PF00067">
    <property type="entry name" value="p450"/>
    <property type="match status" value="1"/>
</dbReference>
<dbReference type="PRINTS" id="PR00463">
    <property type="entry name" value="EP450I"/>
</dbReference>
<keyword evidence="4 5" id="KW-0408">Iron</keyword>
<dbReference type="InterPro" id="IPR002401">
    <property type="entry name" value="Cyt_P450_E_grp-I"/>
</dbReference>
<comment type="similarity">
    <text evidence="2 5">Belongs to the cytochrome P450 family.</text>
</comment>
<evidence type="ECO:0000256" key="5">
    <source>
        <dbReference type="RuleBase" id="RU000461"/>
    </source>
</evidence>
<keyword evidence="5" id="KW-0503">Monooxygenase</keyword>
<dbReference type="InterPro" id="IPR017972">
    <property type="entry name" value="Cyt_P450_CS"/>
</dbReference>
<dbReference type="Gene3D" id="1.10.630.10">
    <property type="entry name" value="Cytochrome P450"/>
    <property type="match status" value="1"/>
</dbReference>
<evidence type="ECO:0000313" key="6">
    <source>
        <dbReference type="EMBL" id="KAL2069494.1"/>
    </source>
</evidence>
<dbReference type="InterPro" id="IPR050121">
    <property type="entry name" value="Cytochrome_P450_monoxygenase"/>
</dbReference>
<evidence type="ECO:0000313" key="7">
    <source>
        <dbReference type="Proteomes" id="UP001595075"/>
    </source>
</evidence>